<dbReference type="SUPFAM" id="SSF53474">
    <property type="entry name" value="alpha/beta-Hydrolases"/>
    <property type="match status" value="1"/>
</dbReference>
<dbReference type="InterPro" id="IPR050300">
    <property type="entry name" value="GDXG_lipolytic_enzyme"/>
</dbReference>
<dbReference type="EMBL" id="JBHMBE010000003">
    <property type="protein sequence ID" value="MFB9646372.1"/>
    <property type="molecule type" value="Genomic_DNA"/>
</dbReference>
<keyword evidence="4" id="KW-0812">Transmembrane</keyword>
<feature type="active site" evidence="3">
    <location>
        <position position="185"/>
    </location>
</feature>
<name>A0ABV5T362_9MICO</name>
<keyword evidence="7" id="KW-1185">Reference proteome</keyword>
<dbReference type="PROSITE" id="PS01174">
    <property type="entry name" value="LIPASE_GDXG_SER"/>
    <property type="match status" value="1"/>
</dbReference>
<dbReference type="Proteomes" id="UP001589611">
    <property type="component" value="Unassembled WGS sequence"/>
</dbReference>
<dbReference type="InterPro" id="IPR033140">
    <property type="entry name" value="Lipase_GDXG_put_SER_AS"/>
</dbReference>
<reference evidence="6 7" key="1">
    <citation type="submission" date="2024-09" db="EMBL/GenBank/DDBJ databases">
        <authorList>
            <person name="Sun Q."/>
            <person name="Mori K."/>
        </authorList>
    </citation>
    <scope>NUCLEOTIDE SEQUENCE [LARGE SCALE GENOMIC DNA]</scope>
    <source>
        <strain evidence="6 7">JCM 1342</strain>
    </source>
</reference>
<dbReference type="InterPro" id="IPR049492">
    <property type="entry name" value="BD-FAE-like_dom"/>
</dbReference>
<evidence type="ECO:0000256" key="4">
    <source>
        <dbReference type="SAM" id="Phobius"/>
    </source>
</evidence>
<dbReference type="GO" id="GO:0016787">
    <property type="term" value="F:hydrolase activity"/>
    <property type="evidence" value="ECO:0007669"/>
    <property type="project" value="UniProtKB-KW"/>
</dbReference>
<sequence length="352" mass="38067">MTNALAEDQVESGEKRHRRRRRLWLVLGPIVGVLLVAGIVTSVTPWPSAMLIRSVFESGGTATAQEMAKYVPDAELNATLDVQYGDDGEATMLDVFTQADAGEVRPTVVWVHGGAWIAGSKENVDPYLRILATHGYTTIGVNYSLGPEATYPTAITQLNQALAYIRENADELNVDATQIVLAGDSAGAQLASQLATAITNPRYAALLDVEPALSSDQLVGIILNCGVYDLRAMAELQGLPAWGLKIALWAYTGSKDWSELSSGATMSTIEFVNADFPKTYISGGNGDGLTWLQSIPLAQRLDELGVPVTELFWPAPHEPQLAHEYQFHLDLPEAQEALTKTLDWLAETTTGQ</sequence>
<evidence type="ECO:0000313" key="6">
    <source>
        <dbReference type="EMBL" id="MFB9646372.1"/>
    </source>
</evidence>
<comment type="caution">
    <text evidence="6">The sequence shown here is derived from an EMBL/GenBank/DDBJ whole genome shotgun (WGS) entry which is preliminary data.</text>
</comment>
<comment type="similarity">
    <text evidence="1">Belongs to the 'GDXG' lipolytic enzyme family.</text>
</comment>
<evidence type="ECO:0000259" key="5">
    <source>
        <dbReference type="Pfam" id="PF20434"/>
    </source>
</evidence>
<accession>A0ABV5T362</accession>
<evidence type="ECO:0000313" key="7">
    <source>
        <dbReference type="Proteomes" id="UP001589611"/>
    </source>
</evidence>
<gene>
    <name evidence="6" type="ORF">ACFFPJ_11230</name>
</gene>
<dbReference type="PANTHER" id="PTHR48081:SF6">
    <property type="entry name" value="PEPTIDASE S9 PROLYL OLIGOPEPTIDASE CATALYTIC DOMAIN-CONTAINING PROTEIN"/>
    <property type="match status" value="1"/>
</dbReference>
<protein>
    <submittedName>
        <fullName evidence="6">Alpha/beta hydrolase</fullName>
    </submittedName>
</protein>
<feature type="transmembrane region" description="Helical" evidence="4">
    <location>
        <begin position="23"/>
        <end position="46"/>
    </location>
</feature>
<keyword evidence="4" id="KW-0472">Membrane</keyword>
<evidence type="ECO:0000256" key="2">
    <source>
        <dbReference type="ARBA" id="ARBA00022801"/>
    </source>
</evidence>
<dbReference type="RefSeq" id="WP_344713218.1">
    <property type="nucleotide sequence ID" value="NZ_BAAAWH010000001.1"/>
</dbReference>
<keyword evidence="4" id="KW-1133">Transmembrane helix</keyword>
<dbReference type="Pfam" id="PF20434">
    <property type="entry name" value="BD-FAE"/>
    <property type="match status" value="1"/>
</dbReference>
<keyword evidence="2 6" id="KW-0378">Hydrolase</keyword>
<dbReference type="PANTHER" id="PTHR48081">
    <property type="entry name" value="AB HYDROLASE SUPERFAMILY PROTEIN C4A8.06C"/>
    <property type="match status" value="1"/>
</dbReference>
<evidence type="ECO:0000256" key="3">
    <source>
        <dbReference type="PROSITE-ProRule" id="PRU10038"/>
    </source>
</evidence>
<dbReference type="InterPro" id="IPR029058">
    <property type="entry name" value="AB_hydrolase_fold"/>
</dbReference>
<feature type="domain" description="BD-FAE-like" evidence="5">
    <location>
        <begin position="93"/>
        <end position="290"/>
    </location>
</feature>
<dbReference type="Gene3D" id="3.40.50.1820">
    <property type="entry name" value="alpha/beta hydrolase"/>
    <property type="match status" value="1"/>
</dbReference>
<proteinExistence type="inferred from homology"/>
<evidence type="ECO:0000256" key="1">
    <source>
        <dbReference type="ARBA" id="ARBA00010515"/>
    </source>
</evidence>
<organism evidence="6 7">
    <name type="scientific">Microbacterium terregens</name>
    <dbReference type="NCBI Taxonomy" id="69363"/>
    <lineage>
        <taxon>Bacteria</taxon>
        <taxon>Bacillati</taxon>
        <taxon>Actinomycetota</taxon>
        <taxon>Actinomycetes</taxon>
        <taxon>Micrococcales</taxon>
        <taxon>Microbacteriaceae</taxon>
        <taxon>Microbacterium</taxon>
    </lineage>
</organism>